<reference evidence="4 5" key="1">
    <citation type="submission" date="2018-08" db="EMBL/GenBank/DDBJ databases">
        <title>A genome reference for cultivated species of the human gut microbiota.</title>
        <authorList>
            <person name="Zou Y."/>
            <person name="Xue W."/>
            <person name="Luo G."/>
        </authorList>
    </citation>
    <scope>NUCLEOTIDE SEQUENCE [LARGE SCALE GENOMIC DNA]</scope>
    <source>
        <strain evidence="4 5">AF21-27</strain>
    </source>
</reference>
<evidence type="ECO:0000256" key="1">
    <source>
        <dbReference type="SAM" id="MobiDB-lite"/>
    </source>
</evidence>
<protein>
    <recommendedName>
        <fullName evidence="6">Choice-of-anchor A family protein</fullName>
    </recommendedName>
</protein>
<keyword evidence="3" id="KW-0732">Signal</keyword>
<keyword evidence="2" id="KW-1133">Transmembrane helix</keyword>
<comment type="caution">
    <text evidence="4">The sequence shown here is derived from an EMBL/GenBank/DDBJ whole genome shotgun (WGS) entry which is preliminary data.</text>
</comment>
<evidence type="ECO:0008006" key="6">
    <source>
        <dbReference type="Google" id="ProtNLM"/>
    </source>
</evidence>
<dbReference type="Proteomes" id="UP000285462">
    <property type="component" value="Unassembled WGS sequence"/>
</dbReference>
<sequence length="1086" mass="114280">VAAAATLAAGVACPAWAETMAPDEIRPGAQTAPLDDMTVDHDGNGDGREADSTSNLSLSGADAPTRRLRAMARSATSGGTLAEGHVMNGVHDIEDPATNIYVGGNMTYLGNMETEGSVVVDGDMLIGDAMGQGLVAGRAMWGMGFTPPAGADMLAVGGRFVNHSGTNPQWVGGAARIGGTATWGDGSTTNRNNNRPLYIATKTNLTNMGYAADSSVVRHWAYQNLPAGTAISENLGKSSALKVDRSGKGDVVDYNGYVSSTLKPLSSRLKGLKANGAVSYGKKPAYTHQFYNRATVSASNDGKIVFTGNGKAERQVFTLDLGELYKEGAGRGVNQWSLDFENVPDGQAIVINAVNAPKGSDGRRTYTWSPGWKVMVNGKDYSTYINSCTTEGGTAGCDSWSRFRDISSRIMWNFPDTDCLKLDYAHGTFNADDASVGNADMKGRDVFGSFLGKGVLFPGSILLPNGSMTDYADTNGRILVGGNLDFVVWEHHNAPWVGFDEPQRFTVRGATRAQAPVAYGGTQAVSDRVTLNSTGADGKGRTVYDLSVSGLKATLSYRDSSGKVTPSRPKALPAARLARGGTRTTVDTPAFAPSDVGLDRWLDGDYWFDIQGGDVAITDASAGTKATLTKTGALDGSNDEAERFTVERASVGLSLSTKADANGAAANNRNPVSDSVTLTNSGKTAVKVAKATVTLNYPGYGGVKSASKTITDVTVPAVGSKTVSSPTFAPSDLKFAGNWHSNLRQGDRYWFDVKVDPADVTTTAGDKVTLTTAPSHDGKSDTAEQFLIGVQSNFASTKAADTFSRPGGTATVHDDITLDFDEVPTLRVTSMLNWAADANATKADATQSKTATLKAKATSAGPSFTPSDFGWKTWRAGKYWYDLVIPTQTGCPSEKAINGVNVAAERWTVNETFSLDLAKLAYIGQPGQGRWSNEPVKGAVFTLSEKTAGSAIRTFTTDANGAVHLLDGTIGATDERWFVLMEVRTPTSYEEPGSGTYWTIHVKGGVDKATVTVTGSNAEAKALIKGQDGSTVTVGNRLVPGAMMPLTGGRFDVARAAALAGVVTLGLLIAGCWNLRRRDTHPAGRD</sequence>
<feature type="compositionally biased region" description="Basic and acidic residues" evidence="1">
    <location>
        <begin position="38"/>
        <end position="51"/>
    </location>
</feature>
<keyword evidence="2" id="KW-0812">Transmembrane</keyword>
<gene>
    <name evidence="4" type="ORF">DWX79_08730</name>
</gene>
<evidence type="ECO:0000313" key="4">
    <source>
        <dbReference type="EMBL" id="RGS63994.1"/>
    </source>
</evidence>
<feature type="signal peptide" evidence="3">
    <location>
        <begin position="1"/>
        <end position="17"/>
    </location>
</feature>
<organism evidence="4 5">
    <name type="scientific">Bifidobacterium adolescentis</name>
    <dbReference type="NCBI Taxonomy" id="1680"/>
    <lineage>
        <taxon>Bacteria</taxon>
        <taxon>Bacillati</taxon>
        <taxon>Actinomycetota</taxon>
        <taxon>Actinomycetes</taxon>
        <taxon>Bifidobacteriales</taxon>
        <taxon>Bifidobacteriaceae</taxon>
        <taxon>Bifidobacterium</taxon>
    </lineage>
</organism>
<feature type="chain" id="PRO_5039305154" description="Choice-of-anchor A family protein" evidence="3">
    <location>
        <begin position="18"/>
        <end position="1086"/>
    </location>
</feature>
<evidence type="ECO:0000256" key="2">
    <source>
        <dbReference type="SAM" id="Phobius"/>
    </source>
</evidence>
<dbReference type="RefSeq" id="WP_220389669.1">
    <property type="nucleotide sequence ID" value="NZ_QRVT01000008.1"/>
</dbReference>
<dbReference type="AlphaFoldDB" id="A0A412K6A2"/>
<dbReference type="Gene3D" id="2.60.40.10">
    <property type="entry name" value="Immunoglobulins"/>
    <property type="match status" value="1"/>
</dbReference>
<accession>A0A412K6A2</accession>
<feature type="non-terminal residue" evidence="4">
    <location>
        <position position="1"/>
    </location>
</feature>
<name>A0A412K6A2_BIFAD</name>
<evidence type="ECO:0000313" key="5">
    <source>
        <dbReference type="Proteomes" id="UP000285462"/>
    </source>
</evidence>
<feature type="region of interest" description="Disordered" evidence="1">
    <location>
        <begin position="26"/>
        <end position="64"/>
    </location>
</feature>
<dbReference type="InterPro" id="IPR013783">
    <property type="entry name" value="Ig-like_fold"/>
</dbReference>
<proteinExistence type="predicted"/>
<dbReference type="EMBL" id="QRVT01000008">
    <property type="protein sequence ID" value="RGS63994.1"/>
    <property type="molecule type" value="Genomic_DNA"/>
</dbReference>
<feature type="transmembrane region" description="Helical" evidence="2">
    <location>
        <begin position="1053"/>
        <end position="1075"/>
    </location>
</feature>
<keyword evidence="2" id="KW-0472">Membrane</keyword>
<evidence type="ECO:0000256" key="3">
    <source>
        <dbReference type="SAM" id="SignalP"/>
    </source>
</evidence>
<dbReference type="GO" id="GO:0005975">
    <property type="term" value="P:carbohydrate metabolic process"/>
    <property type="evidence" value="ECO:0007669"/>
    <property type="project" value="UniProtKB-ARBA"/>
</dbReference>